<reference evidence="3 4" key="2">
    <citation type="journal article" date="2008" name="Nature">
        <title>The Phaeodactylum genome reveals the evolutionary history of diatom genomes.</title>
        <authorList>
            <person name="Bowler C."/>
            <person name="Allen A.E."/>
            <person name="Badger J.H."/>
            <person name="Grimwood J."/>
            <person name="Jabbari K."/>
            <person name="Kuo A."/>
            <person name="Maheswari U."/>
            <person name="Martens C."/>
            <person name="Maumus F."/>
            <person name="Otillar R.P."/>
            <person name="Rayko E."/>
            <person name="Salamov A."/>
            <person name="Vandepoele K."/>
            <person name="Beszteri B."/>
            <person name="Gruber A."/>
            <person name="Heijde M."/>
            <person name="Katinka M."/>
            <person name="Mock T."/>
            <person name="Valentin K."/>
            <person name="Verret F."/>
            <person name="Berges J.A."/>
            <person name="Brownlee C."/>
            <person name="Cadoret J.P."/>
            <person name="Chiovitti A."/>
            <person name="Choi C.J."/>
            <person name="Coesel S."/>
            <person name="De Martino A."/>
            <person name="Detter J.C."/>
            <person name="Durkin C."/>
            <person name="Falciatore A."/>
            <person name="Fournet J."/>
            <person name="Haruta M."/>
            <person name="Huysman M.J."/>
            <person name="Jenkins B.D."/>
            <person name="Jiroutova K."/>
            <person name="Jorgensen R.E."/>
            <person name="Joubert Y."/>
            <person name="Kaplan A."/>
            <person name="Kroger N."/>
            <person name="Kroth P.G."/>
            <person name="La Roche J."/>
            <person name="Lindquist E."/>
            <person name="Lommer M."/>
            <person name="Martin-Jezequel V."/>
            <person name="Lopez P.J."/>
            <person name="Lucas S."/>
            <person name="Mangogna M."/>
            <person name="McGinnis K."/>
            <person name="Medlin L.K."/>
            <person name="Montsant A."/>
            <person name="Oudot-Le Secq M.P."/>
            <person name="Napoli C."/>
            <person name="Obornik M."/>
            <person name="Parker M.S."/>
            <person name="Petit J.L."/>
            <person name="Porcel B.M."/>
            <person name="Poulsen N."/>
            <person name="Robison M."/>
            <person name="Rychlewski L."/>
            <person name="Rynearson T.A."/>
            <person name="Schmutz J."/>
            <person name="Shapiro H."/>
            <person name="Siaut M."/>
            <person name="Stanley M."/>
            <person name="Sussman M.R."/>
            <person name="Taylor A.R."/>
            <person name="Vardi A."/>
            <person name="von Dassow P."/>
            <person name="Vyverman W."/>
            <person name="Willis A."/>
            <person name="Wyrwicz L.S."/>
            <person name="Rokhsar D.S."/>
            <person name="Weissenbach J."/>
            <person name="Armbrust E.V."/>
            <person name="Green B.R."/>
            <person name="Van de Peer Y."/>
            <person name="Grigoriev I.V."/>
        </authorList>
    </citation>
    <scope>NUCLEOTIDE SEQUENCE [LARGE SCALE GENOMIC DNA]</scope>
    <source>
        <strain evidence="3 4">CCMP1335</strain>
    </source>
</reference>
<feature type="region of interest" description="Disordered" evidence="1">
    <location>
        <begin position="348"/>
        <end position="394"/>
    </location>
</feature>
<keyword evidence="2" id="KW-0732">Signal</keyword>
<proteinExistence type="predicted"/>
<evidence type="ECO:0000256" key="2">
    <source>
        <dbReference type="SAM" id="SignalP"/>
    </source>
</evidence>
<dbReference type="HOGENOM" id="CLU_595169_0_0_1"/>
<dbReference type="eggNOG" id="ENOG502R1A6">
    <property type="taxonomic scope" value="Eukaryota"/>
</dbReference>
<dbReference type="InParanoid" id="B8LBU7"/>
<feature type="compositionally biased region" description="Basic and acidic residues" evidence="1">
    <location>
        <begin position="377"/>
        <end position="386"/>
    </location>
</feature>
<gene>
    <name evidence="3" type="ORF">THAPSDRAFT_8721</name>
</gene>
<evidence type="ECO:0000256" key="1">
    <source>
        <dbReference type="SAM" id="MobiDB-lite"/>
    </source>
</evidence>
<reference evidence="3 4" key="1">
    <citation type="journal article" date="2004" name="Science">
        <title>The genome of the diatom Thalassiosira pseudonana: ecology, evolution, and metabolism.</title>
        <authorList>
            <person name="Armbrust E.V."/>
            <person name="Berges J.A."/>
            <person name="Bowler C."/>
            <person name="Green B.R."/>
            <person name="Martinez D."/>
            <person name="Putnam N.H."/>
            <person name="Zhou S."/>
            <person name="Allen A.E."/>
            <person name="Apt K.E."/>
            <person name="Bechner M."/>
            <person name="Brzezinski M.A."/>
            <person name="Chaal B.K."/>
            <person name="Chiovitti A."/>
            <person name="Davis A.K."/>
            <person name="Demarest M.S."/>
            <person name="Detter J.C."/>
            <person name="Glavina T."/>
            <person name="Goodstein D."/>
            <person name="Hadi M.Z."/>
            <person name="Hellsten U."/>
            <person name="Hildebrand M."/>
            <person name="Jenkins B.D."/>
            <person name="Jurka J."/>
            <person name="Kapitonov V.V."/>
            <person name="Kroger N."/>
            <person name="Lau W.W."/>
            <person name="Lane T.W."/>
            <person name="Larimer F.W."/>
            <person name="Lippmeier J.C."/>
            <person name="Lucas S."/>
            <person name="Medina M."/>
            <person name="Montsant A."/>
            <person name="Obornik M."/>
            <person name="Parker M.S."/>
            <person name="Palenik B."/>
            <person name="Pazour G.J."/>
            <person name="Richardson P.M."/>
            <person name="Rynearson T.A."/>
            <person name="Saito M.A."/>
            <person name="Schwartz D.C."/>
            <person name="Thamatrakoln K."/>
            <person name="Valentin K."/>
            <person name="Vardi A."/>
            <person name="Wilkerson F.P."/>
            <person name="Rokhsar D.S."/>
        </authorList>
    </citation>
    <scope>NUCLEOTIDE SEQUENCE [LARGE SCALE GENOMIC DNA]</scope>
    <source>
        <strain evidence="3 4">CCMP1335</strain>
    </source>
</reference>
<dbReference type="Proteomes" id="UP000001449">
    <property type="component" value="Chromosome 11"/>
</dbReference>
<dbReference type="SUPFAM" id="SSF52540">
    <property type="entry name" value="P-loop containing nucleoside triphosphate hydrolases"/>
    <property type="match status" value="1"/>
</dbReference>
<dbReference type="KEGG" id="tps:THAPSDRAFT_8721"/>
<dbReference type="Gene3D" id="3.40.50.300">
    <property type="entry name" value="P-loop containing nucleotide triphosphate hydrolases"/>
    <property type="match status" value="1"/>
</dbReference>
<dbReference type="EMBL" id="DS999415">
    <property type="protein sequence ID" value="EED87110.1"/>
    <property type="molecule type" value="Genomic_DNA"/>
</dbReference>
<evidence type="ECO:0000313" key="4">
    <source>
        <dbReference type="Proteomes" id="UP000001449"/>
    </source>
</evidence>
<protein>
    <submittedName>
        <fullName evidence="3">Uncharacterized protein</fullName>
    </submittedName>
</protein>
<accession>B8LBU7</accession>
<organism evidence="3 4">
    <name type="scientific">Thalassiosira pseudonana</name>
    <name type="common">Marine diatom</name>
    <name type="synonym">Cyclotella nana</name>
    <dbReference type="NCBI Taxonomy" id="35128"/>
    <lineage>
        <taxon>Eukaryota</taxon>
        <taxon>Sar</taxon>
        <taxon>Stramenopiles</taxon>
        <taxon>Ochrophyta</taxon>
        <taxon>Bacillariophyta</taxon>
        <taxon>Coscinodiscophyceae</taxon>
        <taxon>Thalassiosirophycidae</taxon>
        <taxon>Thalassiosirales</taxon>
        <taxon>Thalassiosiraceae</taxon>
        <taxon>Thalassiosira</taxon>
    </lineage>
</organism>
<feature type="signal peptide" evidence="2">
    <location>
        <begin position="1"/>
        <end position="27"/>
    </location>
</feature>
<feature type="chain" id="PRO_5002876830" evidence="2">
    <location>
        <begin position="28"/>
        <end position="460"/>
    </location>
</feature>
<dbReference type="PaxDb" id="35128-Thaps8721"/>
<name>B8LBU7_THAPS</name>
<sequence>MPAKPKSALICSIALCGTISLLGRASSSMMHSSRSANLSSEFVIVAPSSQSNTRRRLSVALPNGGCQITWPQPPPASYPGCGARMTWNLVEALTGLQTGDDWNNNGRVRNPLQSIPSFFNHIYEMRNHLPVHSERAPVEEWVKWRNAYLDTEIEEYKKFMIYWMDRYSPENRYIITYEGLTDDLIGAEVTKGLNDFLGRAEGVDPIDRENVECVWKAVVKNTPPEHQKEQIEKLQSAGAQQQPAVKTPPVVNVEQPAVAAAAQQPPAVDYNTLPPPVESANSAYAVPPPNAVYIGQAQPNAEEQLLQQRLIQQPLIQPGASAGVQPPQQQQVLANSYAAAPQTQQYDQTQQVYQTQQQYQQPAVVAPPPNNLRHRRLDPGHHDSQRKGPNVPRPYTAEQLDKIMIMLQEVAQRYSTDVRLNNIMMGYYEKVGKAKVELLASEGGAASGVGLVAPPGGFFR</sequence>
<dbReference type="AlphaFoldDB" id="B8LBU7"/>
<dbReference type="RefSeq" id="XP_002296414.1">
    <property type="nucleotide sequence ID" value="XM_002296378.1"/>
</dbReference>
<dbReference type="InterPro" id="IPR027417">
    <property type="entry name" value="P-loop_NTPase"/>
</dbReference>
<evidence type="ECO:0000313" key="3">
    <source>
        <dbReference type="EMBL" id="EED87110.1"/>
    </source>
</evidence>
<keyword evidence="4" id="KW-1185">Reference proteome</keyword>
<dbReference type="GeneID" id="7443288"/>
<feature type="compositionally biased region" description="Low complexity" evidence="1">
    <location>
        <begin position="348"/>
        <end position="364"/>
    </location>
</feature>